<dbReference type="InterPro" id="IPR000914">
    <property type="entry name" value="SBP_5_dom"/>
</dbReference>
<evidence type="ECO:0000313" key="3">
    <source>
        <dbReference type="EMBL" id="TCP15390.1"/>
    </source>
</evidence>
<accession>A0A4R2N4D3</accession>
<dbReference type="SUPFAM" id="SSF53850">
    <property type="entry name" value="Periplasmic binding protein-like II"/>
    <property type="match status" value="1"/>
</dbReference>
<dbReference type="EMBL" id="SLXJ01000018">
    <property type="protein sequence ID" value="TCP15390.1"/>
    <property type="molecule type" value="Genomic_DNA"/>
</dbReference>
<dbReference type="PANTHER" id="PTHR30290">
    <property type="entry name" value="PERIPLASMIC BINDING COMPONENT OF ABC TRANSPORTER"/>
    <property type="match status" value="1"/>
</dbReference>
<dbReference type="GO" id="GO:0030288">
    <property type="term" value="C:outer membrane-bounded periplasmic space"/>
    <property type="evidence" value="ECO:0007669"/>
    <property type="project" value="UniProtKB-ARBA"/>
</dbReference>
<dbReference type="GO" id="GO:0015833">
    <property type="term" value="P:peptide transport"/>
    <property type="evidence" value="ECO:0007669"/>
    <property type="project" value="TreeGrafter"/>
</dbReference>
<dbReference type="PANTHER" id="PTHR30290:SF83">
    <property type="entry name" value="ABC TRANSPORTER SUBSTRATE-BINDING PROTEIN"/>
    <property type="match status" value="1"/>
</dbReference>
<protein>
    <submittedName>
        <fullName evidence="3">Peptide/nickel transport system substrate-binding protein</fullName>
    </submittedName>
</protein>
<evidence type="ECO:0000256" key="1">
    <source>
        <dbReference type="SAM" id="SignalP"/>
    </source>
</evidence>
<dbReference type="RefSeq" id="WP_132502056.1">
    <property type="nucleotide sequence ID" value="NZ_LVXA01000001.1"/>
</dbReference>
<name>A0A4R2N4D3_9PAST</name>
<gene>
    <name evidence="3" type="ORF">EV693_11810</name>
</gene>
<evidence type="ECO:0000313" key="4">
    <source>
        <dbReference type="Proteomes" id="UP000295537"/>
    </source>
</evidence>
<dbReference type="PIRSF" id="PIRSF002741">
    <property type="entry name" value="MppA"/>
    <property type="match status" value="1"/>
</dbReference>
<dbReference type="CDD" id="cd08490">
    <property type="entry name" value="PBP2_NikA_DppA_OppA_like_3"/>
    <property type="match status" value="1"/>
</dbReference>
<organism evidence="3 4">
    <name type="scientific">Nicoletella semolina</name>
    <dbReference type="NCBI Taxonomy" id="271160"/>
    <lineage>
        <taxon>Bacteria</taxon>
        <taxon>Pseudomonadati</taxon>
        <taxon>Pseudomonadota</taxon>
        <taxon>Gammaproteobacteria</taxon>
        <taxon>Pasteurellales</taxon>
        <taxon>Pasteurellaceae</taxon>
        <taxon>Nicoletella</taxon>
    </lineage>
</organism>
<dbReference type="AlphaFoldDB" id="A0A4R2N4D3"/>
<sequence>MKKVFLALILAAVVGGVYYASSSSSTGEKMATKAPVENALSTVTVVAPWEMTSLNPNQTGVIFQRMNIAETLVEANLQGELVPNLATSWESNAEGSIWRFTLQSGVIFHNHQPLTAAAVANSLNIALAKPGILQKAFIKQIRAINDSQVEIELTKPFIPFPSFLTHYTTLILAPEAYNQQGEVTSLIGTGRFKATKIEAPQKLETVRFEDYWGTKPQLMHANYLSSGRSESRMLMAQSDPTALVFNLDPASIERVKTDPNLTLTSGAIARTIQLKMDVAKPFFKDLAIRKALSQAINRRAIAESVLKIDSGIADQILPKAFAEWRIDALEQMNDIAKIKADLTASGYQYNAEGHLVDQQGNPFSFTLRTYSDRPELPIIATILQAQWKQIGIDVNVSIGNFSEIPAGHQDGSLEMALYAYNYGKTLDPFGVIVQDYAKNGSDWGVMNWQNSILDNALVQLETEQDAQKVKQLKQTVSRIIYDELPIIPVVYYQQNVVSHKHIKNVTLDPFERRFFLEKLTQ</sequence>
<comment type="caution">
    <text evidence="3">The sequence shown here is derived from an EMBL/GenBank/DDBJ whole genome shotgun (WGS) entry which is preliminary data.</text>
</comment>
<keyword evidence="1" id="KW-0732">Signal</keyword>
<dbReference type="Gene3D" id="3.40.190.10">
    <property type="entry name" value="Periplasmic binding protein-like II"/>
    <property type="match status" value="1"/>
</dbReference>
<dbReference type="InterPro" id="IPR030678">
    <property type="entry name" value="Peptide/Ni-bd"/>
</dbReference>
<reference evidence="3 4" key="1">
    <citation type="submission" date="2019-03" db="EMBL/GenBank/DDBJ databases">
        <title>Genomic Encyclopedia of Type Strains, Phase IV (KMG-IV): sequencing the most valuable type-strain genomes for metagenomic binning, comparative biology and taxonomic classification.</title>
        <authorList>
            <person name="Goeker M."/>
        </authorList>
    </citation>
    <scope>NUCLEOTIDE SEQUENCE [LARGE SCALE GENOMIC DNA]</scope>
    <source>
        <strain evidence="3 4">DSM 16380</strain>
    </source>
</reference>
<keyword evidence="4" id="KW-1185">Reference proteome</keyword>
<evidence type="ECO:0000259" key="2">
    <source>
        <dbReference type="Pfam" id="PF00496"/>
    </source>
</evidence>
<proteinExistence type="predicted"/>
<dbReference type="Pfam" id="PF00496">
    <property type="entry name" value="SBP_bac_5"/>
    <property type="match status" value="1"/>
</dbReference>
<feature type="signal peptide" evidence="1">
    <location>
        <begin position="1"/>
        <end position="19"/>
    </location>
</feature>
<dbReference type="InterPro" id="IPR039424">
    <property type="entry name" value="SBP_5"/>
</dbReference>
<dbReference type="GO" id="GO:1904680">
    <property type="term" value="F:peptide transmembrane transporter activity"/>
    <property type="evidence" value="ECO:0007669"/>
    <property type="project" value="TreeGrafter"/>
</dbReference>
<dbReference type="GO" id="GO:0043190">
    <property type="term" value="C:ATP-binding cassette (ABC) transporter complex"/>
    <property type="evidence" value="ECO:0007669"/>
    <property type="project" value="InterPro"/>
</dbReference>
<dbReference type="Proteomes" id="UP000295537">
    <property type="component" value="Unassembled WGS sequence"/>
</dbReference>
<feature type="domain" description="Solute-binding protein family 5" evidence="2">
    <location>
        <begin position="80"/>
        <end position="439"/>
    </location>
</feature>
<dbReference type="OrthoDB" id="9801912at2"/>
<feature type="chain" id="PRO_5020924159" evidence="1">
    <location>
        <begin position="20"/>
        <end position="521"/>
    </location>
</feature>
<dbReference type="Gene3D" id="3.10.105.10">
    <property type="entry name" value="Dipeptide-binding Protein, Domain 3"/>
    <property type="match status" value="1"/>
</dbReference>